<comment type="caution">
    <text evidence="2">The sequence shown here is derived from an EMBL/GenBank/DDBJ whole genome shotgun (WGS) entry which is preliminary data.</text>
</comment>
<dbReference type="Pfam" id="PF24764">
    <property type="entry name" value="rva_4"/>
    <property type="match status" value="1"/>
</dbReference>
<dbReference type="InterPro" id="IPR058913">
    <property type="entry name" value="Integrase_dom_put"/>
</dbReference>
<gene>
    <name evidence="2" type="ORF">WJX72_003361</name>
</gene>
<dbReference type="Proteomes" id="UP001489004">
    <property type="component" value="Unassembled WGS sequence"/>
</dbReference>
<name>A0AAW1PHK1_9CHLO</name>
<proteinExistence type="predicted"/>
<accession>A0AAW1PHK1</accession>
<keyword evidence="3" id="KW-1185">Reference proteome</keyword>
<feature type="domain" description="Integrase core" evidence="1">
    <location>
        <begin position="9"/>
        <end position="133"/>
    </location>
</feature>
<evidence type="ECO:0000259" key="1">
    <source>
        <dbReference type="Pfam" id="PF24764"/>
    </source>
</evidence>
<evidence type="ECO:0000313" key="2">
    <source>
        <dbReference type="EMBL" id="KAK9807582.1"/>
    </source>
</evidence>
<evidence type="ECO:0000313" key="3">
    <source>
        <dbReference type="Proteomes" id="UP001489004"/>
    </source>
</evidence>
<dbReference type="PANTHER" id="PTHR46791:SF5">
    <property type="entry name" value="CLR5 DOMAIN-CONTAINING PROTEIN-RELATED"/>
    <property type="match status" value="1"/>
</dbReference>
<dbReference type="PANTHER" id="PTHR46791">
    <property type="entry name" value="EXPRESSED PROTEIN"/>
    <property type="match status" value="1"/>
</dbReference>
<organism evidence="2 3">
    <name type="scientific">[Myrmecia] bisecta</name>
    <dbReference type="NCBI Taxonomy" id="41462"/>
    <lineage>
        <taxon>Eukaryota</taxon>
        <taxon>Viridiplantae</taxon>
        <taxon>Chlorophyta</taxon>
        <taxon>core chlorophytes</taxon>
        <taxon>Trebouxiophyceae</taxon>
        <taxon>Trebouxiales</taxon>
        <taxon>Trebouxiaceae</taxon>
        <taxon>Myrmecia</taxon>
    </lineage>
</organism>
<reference evidence="2 3" key="1">
    <citation type="journal article" date="2024" name="Nat. Commun.">
        <title>Phylogenomics reveals the evolutionary origins of lichenization in chlorophyte algae.</title>
        <authorList>
            <person name="Puginier C."/>
            <person name="Libourel C."/>
            <person name="Otte J."/>
            <person name="Skaloud P."/>
            <person name="Haon M."/>
            <person name="Grisel S."/>
            <person name="Petersen M."/>
            <person name="Berrin J.G."/>
            <person name="Delaux P.M."/>
            <person name="Dal Grande F."/>
            <person name="Keller J."/>
        </authorList>
    </citation>
    <scope>NUCLEOTIDE SEQUENCE [LARGE SCALE GENOMIC DNA]</scope>
    <source>
        <strain evidence="2 3">SAG 2043</strain>
    </source>
</reference>
<dbReference type="EMBL" id="JALJOR010000012">
    <property type="protein sequence ID" value="KAK9807582.1"/>
    <property type="molecule type" value="Genomic_DNA"/>
</dbReference>
<protein>
    <recommendedName>
        <fullName evidence="1">Integrase core domain-containing protein</fullName>
    </recommendedName>
</protein>
<sequence>MKDIAELYQSTTLLEGYHQAVSLFGRPLRLRADMCLEVLPIGQDMLDHRGAGAFIAGPSTANQRIENFWNYMWSHWARFYKQLFQDMERAGTLDRFNPAHLHSLKVAFLHELHTRALEVCNDWNFHPVRPQASRGIRSYVPARRFNLERINGASGEELRSAHVHLPAGSDISDGSWHSSANDTSEQAQHGPLVRDALLGLPEAPLRTAAFRSLAHDSDSVRNYLLHRGHTRGGRAAAVCPGRWRLQLGTFPGRSLGSRLCAAACTAGPLQRLPGAGFTSLTRGRTSWQGRG</sequence>
<dbReference type="AlphaFoldDB" id="A0AAW1PHK1"/>